<gene>
    <name evidence="2" type="ORF">C1S79_27565</name>
</gene>
<reference evidence="2 3" key="1">
    <citation type="submission" date="2018-01" db="EMBL/GenBank/DDBJ databases">
        <title>Comparative genomics of Mycobacterium mucogenicum and Mycobacterium neoaurum clade members emphasizing tRNA and non-coding RNA.</title>
        <authorList>
            <person name="Behra P.R.K."/>
            <person name="Pettersson B.M.F."/>
            <person name="Das S."/>
            <person name="Dasgupta S."/>
            <person name="Kirsebom L.A."/>
        </authorList>
    </citation>
    <scope>NUCLEOTIDE SEQUENCE [LARGE SCALE GENOMIC DNA]</scope>
    <source>
        <strain evidence="2 3">DSM 45104</strain>
    </source>
</reference>
<name>A0A7I7ZV77_9MYCO</name>
<evidence type="ECO:0000313" key="3">
    <source>
        <dbReference type="Proteomes" id="UP000309984"/>
    </source>
</evidence>
<feature type="domain" description="TniQ" evidence="1">
    <location>
        <begin position="5"/>
        <end position="142"/>
    </location>
</feature>
<dbReference type="Pfam" id="PF06527">
    <property type="entry name" value="TniQ"/>
    <property type="match status" value="1"/>
</dbReference>
<accession>A0A7I7ZV77</accession>
<proteinExistence type="predicted"/>
<evidence type="ECO:0000313" key="2">
    <source>
        <dbReference type="EMBL" id="TLH58424.1"/>
    </source>
</evidence>
<keyword evidence="3" id="KW-1185">Reference proteome</keyword>
<dbReference type="AlphaFoldDB" id="A0A7I7ZV77"/>
<dbReference type="EMBL" id="POTM01000067">
    <property type="protein sequence ID" value="TLH58424.1"/>
    <property type="molecule type" value="Genomic_DNA"/>
</dbReference>
<comment type="caution">
    <text evidence="2">The sequence shown here is derived from an EMBL/GenBank/DDBJ whole genome shotgun (WGS) entry which is preliminary data.</text>
</comment>
<organism evidence="2 3">
    <name type="scientific">Mycolicibacterium phocaicum</name>
    <dbReference type="NCBI Taxonomy" id="319706"/>
    <lineage>
        <taxon>Bacteria</taxon>
        <taxon>Bacillati</taxon>
        <taxon>Actinomycetota</taxon>
        <taxon>Actinomycetes</taxon>
        <taxon>Mycobacteriales</taxon>
        <taxon>Mycobacteriaceae</taxon>
        <taxon>Mycolicibacterium</taxon>
    </lineage>
</organism>
<evidence type="ECO:0000259" key="1">
    <source>
        <dbReference type="Pfam" id="PF06527"/>
    </source>
</evidence>
<sequence>MRALPIRVPPIYGESLESWLEAWAYRNHTCFGDLLRAVGLRNPGAQQRSSTWNIQLAPRDAAAVSTATGIDRSMLAAMTLDHYADRALRINTDTGAISRAFPWSRAQGSRFCPECLADSGGRWQLSWRLGWTFACTTHHCLLADACPHCGAVPRRRPHVDELTPQPGCCAHPAVNSTGRGSARCGGALATATVTMFGPDHPVLHAQRAINTIIDSAPTSFGIYRNRPVSRIAVLADIRAIAGRALAYATSADLQRAIPDDLIAAQHDIHDHAAQRSGPARPEIKPGLAAPARAATAALGAVYALHVLEQPDTAAAGNVLRPIVTSARDRGIAVSATNIGWGKGISPVLAGSQLAALGPLLSPTDQLRYRIGTPVPFRPAAGVDCAAALASRLPSMLWPGWSLRFVIPTCQHRQLRHALSVAVLLVSGRRNLHNAAELVHSTIDARAVSRVLQQLRKHHSWTAIRAGIIAMYDHLKDSPPPIDYQRRRRLDFRNLLPDATWEQVCCDSATPGAPPPQAVAARAFLYEQLTGSSAATISDERARSTSRNDSDELVQYMTPELACALDEYAQAFLADKGIAGEPATWQPPIDLLETLPLPGIDPGTIDLAALHDAMSIPGTTPRAAARVLGTTTDIVRYLLATRPPLRAAAPPSTSRARHNDRYGQAKAALPRETFVDLYNHQRMPLRDIAASIGASRQMATRLAHDYDIAVREPHRPTHTIVEKDWLHEQYIIRRRVLPDIAKEAGMSTSTMARWATRHGIPLRGRGGPSHRAALATQSS</sequence>
<dbReference type="InterPro" id="IPR009492">
    <property type="entry name" value="TniQ"/>
</dbReference>
<protein>
    <recommendedName>
        <fullName evidence="1">TniQ domain-containing protein</fullName>
    </recommendedName>
</protein>
<dbReference type="Proteomes" id="UP000309984">
    <property type="component" value="Unassembled WGS sequence"/>
</dbReference>